<dbReference type="SUPFAM" id="SSF89447">
    <property type="entry name" value="AbrB/MazE/MraZ-like"/>
    <property type="match status" value="1"/>
</dbReference>
<dbReference type="InterPro" id="IPR007159">
    <property type="entry name" value="SpoVT-AbrB_dom"/>
</dbReference>
<dbReference type="AlphaFoldDB" id="A0A231V390"/>
<feature type="domain" description="SpoVT-AbrB" evidence="2">
    <location>
        <begin position="2"/>
        <end position="47"/>
    </location>
</feature>
<evidence type="ECO:0000313" key="3">
    <source>
        <dbReference type="EMBL" id="OXT02607.1"/>
    </source>
</evidence>
<dbReference type="EMBL" id="NBYO01000001">
    <property type="protein sequence ID" value="OXT02607.1"/>
    <property type="molecule type" value="Genomic_DNA"/>
</dbReference>
<organism evidence="3 4">
    <name type="scientific">Notoacmeibacter marinus</name>
    <dbReference type="NCBI Taxonomy" id="1876515"/>
    <lineage>
        <taxon>Bacteria</taxon>
        <taxon>Pseudomonadati</taxon>
        <taxon>Pseudomonadota</taxon>
        <taxon>Alphaproteobacteria</taxon>
        <taxon>Hyphomicrobiales</taxon>
        <taxon>Notoacmeibacteraceae</taxon>
        <taxon>Notoacmeibacter</taxon>
    </lineage>
</organism>
<dbReference type="PROSITE" id="PS51740">
    <property type="entry name" value="SPOVT_ABRB"/>
    <property type="match status" value="1"/>
</dbReference>
<accession>A0A231V390</accession>
<evidence type="ECO:0000313" key="4">
    <source>
        <dbReference type="Proteomes" id="UP000215405"/>
    </source>
</evidence>
<keyword evidence="1" id="KW-0238">DNA-binding</keyword>
<evidence type="ECO:0000259" key="2">
    <source>
        <dbReference type="PROSITE" id="PS51740"/>
    </source>
</evidence>
<dbReference type="GO" id="GO:0003677">
    <property type="term" value="F:DNA binding"/>
    <property type="evidence" value="ECO:0007669"/>
    <property type="project" value="UniProtKB-UniRule"/>
</dbReference>
<dbReference type="SMART" id="SM00966">
    <property type="entry name" value="SpoVT_AbrB"/>
    <property type="match status" value="1"/>
</dbReference>
<gene>
    <name evidence="3" type="ORF">B7H23_06875</name>
</gene>
<keyword evidence="4" id="KW-1185">Reference proteome</keyword>
<dbReference type="Proteomes" id="UP000215405">
    <property type="component" value="Unassembled WGS sequence"/>
</dbReference>
<comment type="caution">
    <text evidence="3">The sequence shown here is derived from an EMBL/GenBank/DDBJ whole genome shotgun (WGS) entry which is preliminary data.</text>
</comment>
<sequence>MDYTSRITSKGQTTIPSDIRAKLGVGSGDTIRYVLSGDRAYIVPRNRPASVIFDVLARYAIPDTTIADYRNAAEDEAAERVRVGNSEDSAA</sequence>
<protein>
    <recommendedName>
        <fullName evidence="2">SpoVT-AbrB domain-containing protein</fullName>
    </recommendedName>
</protein>
<dbReference type="InterPro" id="IPR037914">
    <property type="entry name" value="SpoVT-AbrB_sf"/>
</dbReference>
<dbReference type="RefSeq" id="WP_094076557.1">
    <property type="nucleotide sequence ID" value="NZ_NBYO01000001.1"/>
</dbReference>
<dbReference type="NCBIfam" id="TIGR01439">
    <property type="entry name" value="lp_hng_hel_AbrB"/>
    <property type="match status" value="1"/>
</dbReference>
<evidence type="ECO:0000256" key="1">
    <source>
        <dbReference type="PROSITE-ProRule" id="PRU01076"/>
    </source>
</evidence>
<proteinExistence type="predicted"/>
<name>A0A231V390_9HYPH</name>
<dbReference type="Pfam" id="PF04014">
    <property type="entry name" value="MazE_antitoxin"/>
    <property type="match status" value="1"/>
</dbReference>
<reference evidence="4" key="1">
    <citation type="journal article" date="2017" name="Int. J. Syst. Evol. Microbiol.">
        <title>Notoacmeibacter marinus gen. nov., sp. nov., isolated from the gut of a limpet and proposal of Notoacmeibacteraceae fam. nov. in the order Rhizobiales of the class Alphaproteobacteria.</title>
        <authorList>
            <person name="Huang Z."/>
            <person name="Guo F."/>
            <person name="Lai Q."/>
        </authorList>
    </citation>
    <scope>NUCLEOTIDE SEQUENCE [LARGE SCALE GENOMIC DNA]</scope>
    <source>
        <strain evidence="4">XMTR2A4</strain>
    </source>
</reference>
<dbReference type="Gene3D" id="2.10.260.10">
    <property type="match status" value="1"/>
</dbReference>